<dbReference type="STRING" id="115783.SAMN02745119_01486"/>
<dbReference type="AlphaFoldDB" id="A0A1T4N2N0"/>
<protein>
    <submittedName>
        <fullName evidence="2">Uncharacterized protein</fullName>
    </submittedName>
</protein>
<keyword evidence="1" id="KW-1133">Transmembrane helix</keyword>
<evidence type="ECO:0000313" key="3">
    <source>
        <dbReference type="Proteomes" id="UP000190102"/>
    </source>
</evidence>
<keyword evidence="1" id="KW-0812">Transmembrane</keyword>
<keyword evidence="1" id="KW-0472">Membrane</keyword>
<reference evidence="3" key="1">
    <citation type="submission" date="2017-02" db="EMBL/GenBank/DDBJ databases">
        <authorList>
            <person name="Varghese N."/>
            <person name="Submissions S."/>
        </authorList>
    </citation>
    <scope>NUCLEOTIDE SEQUENCE [LARGE SCALE GENOMIC DNA]</scope>
    <source>
        <strain evidence="3">ATCC BAA-34</strain>
    </source>
</reference>
<keyword evidence="3" id="KW-1185">Reference proteome</keyword>
<proteinExistence type="predicted"/>
<evidence type="ECO:0000313" key="2">
    <source>
        <dbReference type="EMBL" id="SJZ73265.1"/>
    </source>
</evidence>
<sequence length="133" mass="15035">MHGTDSQYDGGESLARPSESDELPAAASTVCALPNQPDPVAFKQAMDLIRRRRKYFFATVIAYMPLMWVANKISPTFRSMAITFSVWVVVLFITALYSALARCPRCGHYFHMNGMSLLYLRRCLHCQNHINAS</sequence>
<name>A0A1T4N2N0_9BACT</name>
<accession>A0A1T4N2N0</accession>
<dbReference type="EMBL" id="FUWR01000006">
    <property type="protein sequence ID" value="SJZ73265.1"/>
    <property type="molecule type" value="Genomic_DNA"/>
</dbReference>
<gene>
    <name evidence="2" type="ORF">SAMN02745119_01486</name>
</gene>
<feature type="transmembrane region" description="Helical" evidence="1">
    <location>
        <begin position="55"/>
        <end position="74"/>
    </location>
</feature>
<organism evidence="2 3">
    <name type="scientific">Trichlorobacter thiogenes</name>
    <dbReference type="NCBI Taxonomy" id="115783"/>
    <lineage>
        <taxon>Bacteria</taxon>
        <taxon>Pseudomonadati</taxon>
        <taxon>Thermodesulfobacteriota</taxon>
        <taxon>Desulfuromonadia</taxon>
        <taxon>Geobacterales</taxon>
        <taxon>Geobacteraceae</taxon>
        <taxon>Trichlorobacter</taxon>
    </lineage>
</organism>
<feature type="transmembrane region" description="Helical" evidence="1">
    <location>
        <begin position="80"/>
        <end position="100"/>
    </location>
</feature>
<dbReference type="Proteomes" id="UP000190102">
    <property type="component" value="Unassembled WGS sequence"/>
</dbReference>
<dbReference type="RefSeq" id="WP_078789794.1">
    <property type="nucleotide sequence ID" value="NZ_FUWR01000006.1"/>
</dbReference>
<dbReference type="OrthoDB" id="5396660at2"/>
<evidence type="ECO:0000256" key="1">
    <source>
        <dbReference type="SAM" id="Phobius"/>
    </source>
</evidence>